<dbReference type="Proteomes" id="UP000186817">
    <property type="component" value="Unassembled WGS sequence"/>
</dbReference>
<dbReference type="OrthoDB" id="441653at2759"/>
<evidence type="ECO:0000256" key="2">
    <source>
        <dbReference type="SAM" id="MobiDB-lite"/>
    </source>
</evidence>
<organism evidence="3 4">
    <name type="scientific">Symbiodinium microadriaticum</name>
    <name type="common">Dinoflagellate</name>
    <name type="synonym">Zooxanthella microadriatica</name>
    <dbReference type="NCBI Taxonomy" id="2951"/>
    <lineage>
        <taxon>Eukaryota</taxon>
        <taxon>Sar</taxon>
        <taxon>Alveolata</taxon>
        <taxon>Dinophyceae</taxon>
        <taxon>Suessiales</taxon>
        <taxon>Symbiodiniaceae</taxon>
        <taxon>Symbiodinium</taxon>
    </lineage>
</organism>
<gene>
    <name evidence="3" type="primary">LRRC45</name>
    <name evidence="3" type="ORF">AK812_SmicGene42400</name>
</gene>
<reference evidence="3 4" key="1">
    <citation type="submission" date="2016-02" db="EMBL/GenBank/DDBJ databases">
        <title>Genome analysis of coral dinoflagellate symbionts highlights evolutionary adaptations to a symbiotic lifestyle.</title>
        <authorList>
            <person name="Aranda M."/>
            <person name="Li Y."/>
            <person name="Liew Y.J."/>
            <person name="Baumgarten S."/>
            <person name="Simakov O."/>
            <person name="Wilson M."/>
            <person name="Piel J."/>
            <person name="Ashoor H."/>
            <person name="Bougouffa S."/>
            <person name="Bajic V.B."/>
            <person name="Ryu T."/>
            <person name="Ravasi T."/>
            <person name="Bayer T."/>
            <person name="Micklem G."/>
            <person name="Kim H."/>
            <person name="Bhak J."/>
            <person name="Lajeunesse T.C."/>
            <person name="Voolstra C.R."/>
        </authorList>
    </citation>
    <scope>NUCLEOTIDE SEQUENCE [LARGE SCALE GENOMIC DNA]</scope>
    <source>
        <strain evidence="3 4">CCMP2467</strain>
    </source>
</reference>
<sequence>MTSSVPAFDDPAALAALLKKWSAPEDLHEVLTQKGFKTIASVAFAIPADGSPDDFLRVLWPAPDPSDTTALVTPSASFARRLLVQSRALIHPSGPAPVTPSSNSPDPSPAPKITSEAAETLRQKFMENYPGEILSPANTPSVEFLSRLRSELDKPTTLWIPWRLRTSEQDLQNFYDTRRPRTDGQILRHILDGVPEPIAAQTTATVSGPVEPALRRHCGLLVTALAFLGDLHLRPGKTFLEAFVGTATAVPLDSTLRPPSLQEALSAEKSVWAAIAGLMRDEKWSLSDALHEVSVTRHMLPTLLCARPRTMTAPPFRDTPGRGSGSAGSSDRPEPHFERPPKKPRKDTPTGGRPKATPKGAATAPGKKPVSDLWDSSWANEDESGREICKRFVPAAPTAANAFVPLLSAPESVPDDELSRSDVLHSFTRELLSLVLLQGGIVVLENPTSSLLWLTSECQHWIRHHALSATQIAACVHGLSAAKSWTFVSNLSDLSNLAALCPHRPGFHPALSGRRDSSGQFLTRHTACYPASLCADLASILAPFLSSDNRVVPFLDWESCLLPPRSSWPVPPSRVEDGAGAVSTASWAVPSGPNCFAALRKSWTSRILSGDFLAKFRANIASGAKHPPISDSDLVPFLSDLRSCLCVPEAEFQQLLHVPAGQPFRLFLLKALLSVANDPDTAFIDLLVSGVPLGVDEPMPPCPSLFPAPPASEPDMDLSHCESSWGSALSDPATVDRLLQAEVSEGWIAEVPGGLPALKRQYDRSAVGKLGLVKAPDRDPRLVVDCSVSGVTAHTHLPNKSANPTITGLRRCLPCRTSLERLFALILDVSKAHRRILIRPADRGLLCFFHRRRLYQCLTLNFGARASGYYWARVAGLLSRLLHRLLFVRHALFIYVDDLISLFSGPSAPVWASIMCVLLLLLRVPMSWHKAYLGCRPSWIGWSMDFDSMSATLEAPKLARLRDLLGLVLRSDSVPLHLLRKLTGKLLWVCSLFRPFRPSLGPLYRDQGLPPLVHVAVSPDLWSSFRSALTPDLRLQREDLDFRPYAPGQRSQAVVRISRAFADACADCRSAGIGGFVRLVSGRCVWFRHNFSASDLASLFPWFDGHSSPQKFIAAWELLGQLALVWCIALLVPAGHPPIHFVSRCDNAPSDSASWKGISTARGLCSMLRTYFAWHRHFCVSTYIDHVPGFRNKVADGLSRSASPSGLGLSASDEVVIPWDLLSCPPRPQYHPTAAWSAFVFPAAGQYEQAMSIEEKRVAKMKICVHPSVEDSTCLLCGRDRNAVSPVGAGQPPSLLEKDLLPHTWHRSVLAISDRFWCPLARPLSERCSPILGEQNDSICEIIIFQEAENHTKKQCTFEHGGAGWVELQHAKVQCDERDAVLFCDQCKDFFCQGQTAQQRPKAKPQTHVGDTLGISRITVEMGMCAECVESIALFHCVQCADLCCRDCFQVKLYYNILTTESRRDKPLAVINEPIEDNKGGGMSAGWSGTWGQHPSGCGWLLEFPVPASAEGAAGLHCLLKFCFTPRGPCSGPVQCDAMNNIPALLNHLDANRESPTLSLAYASISDEGIVEVSKFLRDNPFVKYLDLRGNNIQAKGAMALANGIKINRSLRSLNLKWNAIGKDPSGLNALCDVLKSNLTVGHVDLRNNRVNNVGAKYIGEMLASNTTITHLDLSWNDLGADGGLALLEGLKHNSTVLDCQLSGSKVGEETLHEVAFLLRRNKASAAYKASSNSTGAQMAAADSKTATFGKPVAPGRGQVDRSQAETKAPEAEALPPAKKGPQAKANWTPKDSSTLMLRLMMKEREQVLPEDKVFYQQIAEHIDKLLLETSKHKQGRVDGEEREKLSTTGFLEREQRYIKEIRQTEEALQRVISEKEFSQKELAAKSMSLNQLNEQNTSAVRESIVMQERTAAEEQQLRKELRELQVEKKDLQDKLALNVKDLELLEQENERLRQHVKGFQRDVNEILA</sequence>
<dbReference type="InterPro" id="IPR043502">
    <property type="entry name" value="DNA/RNA_pol_sf"/>
</dbReference>
<dbReference type="SUPFAM" id="SSF56672">
    <property type="entry name" value="DNA/RNA polymerases"/>
    <property type="match status" value="1"/>
</dbReference>
<evidence type="ECO:0000313" key="4">
    <source>
        <dbReference type="Proteomes" id="UP000186817"/>
    </source>
</evidence>
<dbReference type="PANTHER" id="PTHR24114:SF2">
    <property type="entry name" value="F-BOX DOMAIN-CONTAINING PROTEIN-RELATED"/>
    <property type="match status" value="1"/>
</dbReference>
<evidence type="ECO:0000256" key="1">
    <source>
        <dbReference type="SAM" id="Coils"/>
    </source>
</evidence>
<protein>
    <submittedName>
        <fullName evidence="3">Leucine-rich repeat-containing protein 45</fullName>
    </submittedName>
</protein>
<feature type="compositionally biased region" description="Basic and acidic residues" evidence="2">
    <location>
        <begin position="331"/>
        <end position="341"/>
    </location>
</feature>
<evidence type="ECO:0000313" key="3">
    <source>
        <dbReference type="EMBL" id="OLP77532.1"/>
    </source>
</evidence>
<proteinExistence type="predicted"/>
<dbReference type="CDD" id="cd19757">
    <property type="entry name" value="Bbox1"/>
    <property type="match status" value="2"/>
</dbReference>
<dbReference type="SMART" id="SM00368">
    <property type="entry name" value="LRR_RI"/>
    <property type="match status" value="5"/>
</dbReference>
<dbReference type="SUPFAM" id="SSF52047">
    <property type="entry name" value="RNI-like"/>
    <property type="match status" value="1"/>
</dbReference>
<dbReference type="Pfam" id="PF13516">
    <property type="entry name" value="LRR_6"/>
    <property type="match status" value="3"/>
</dbReference>
<dbReference type="EMBL" id="LSRX01001749">
    <property type="protein sequence ID" value="OLP77532.1"/>
    <property type="molecule type" value="Genomic_DNA"/>
</dbReference>
<dbReference type="InterPro" id="IPR052394">
    <property type="entry name" value="LRR-containing"/>
</dbReference>
<keyword evidence="1" id="KW-0175">Coiled coil</keyword>
<feature type="coiled-coil region" evidence="1">
    <location>
        <begin position="1855"/>
        <end position="1963"/>
    </location>
</feature>
<accession>A0A1Q9C3P0</accession>
<dbReference type="InterPro" id="IPR032675">
    <property type="entry name" value="LRR_dom_sf"/>
</dbReference>
<dbReference type="Gene3D" id="3.80.10.10">
    <property type="entry name" value="Ribonuclease Inhibitor"/>
    <property type="match status" value="2"/>
</dbReference>
<feature type="region of interest" description="Disordered" evidence="2">
    <location>
        <begin position="310"/>
        <end position="377"/>
    </location>
</feature>
<comment type="caution">
    <text evidence="3">The sequence shown here is derived from an EMBL/GenBank/DDBJ whole genome shotgun (WGS) entry which is preliminary data.</text>
</comment>
<name>A0A1Q9C3P0_SYMMI</name>
<feature type="compositionally biased region" description="Basic and acidic residues" evidence="2">
    <location>
        <begin position="1759"/>
        <end position="1771"/>
    </location>
</feature>
<dbReference type="PANTHER" id="PTHR24114">
    <property type="entry name" value="LEUCINE RICH REPEAT FAMILY PROTEIN"/>
    <property type="match status" value="1"/>
</dbReference>
<feature type="region of interest" description="Disordered" evidence="2">
    <location>
        <begin position="91"/>
        <end position="113"/>
    </location>
</feature>
<keyword evidence="4" id="KW-1185">Reference proteome</keyword>
<dbReference type="InterPro" id="IPR001611">
    <property type="entry name" value="Leu-rich_rpt"/>
</dbReference>
<feature type="region of interest" description="Disordered" evidence="2">
    <location>
        <begin position="1748"/>
        <end position="1789"/>
    </location>
</feature>
<feature type="compositionally biased region" description="Low complexity" evidence="2">
    <location>
        <begin position="354"/>
        <end position="368"/>
    </location>
</feature>